<name>A0A1J4K0U7_9EUKA</name>
<reference evidence="4" key="1">
    <citation type="submission" date="2016-10" db="EMBL/GenBank/DDBJ databases">
        <authorList>
            <person name="Benchimol M."/>
            <person name="Almeida L.G."/>
            <person name="Vasconcelos A.T."/>
            <person name="Perreira-Neves A."/>
            <person name="Rosa I.A."/>
            <person name="Tasca T."/>
            <person name="Bogo M.R."/>
            <person name="de Souza W."/>
        </authorList>
    </citation>
    <scope>NUCLEOTIDE SEQUENCE [LARGE SCALE GENOMIC DNA]</scope>
    <source>
        <strain evidence="4">K</strain>
    </source>
</reference>
<keyword evidence="1" id="KW-0813">Transport</keyword>
<gene>
    <name evidence="4" type="ORF">TRFO_27902</name>
</gene>
<dbReference type="SUPFAM" id="SSF52540">
    <property type="entry name" value="P-loop containing nucleoside triphosphate hydrolases"/>
    <property type="match status" value="1"/>
</dbReference>
<dbReference type="GO" id="GO:0005319">
    <property type="term" value="F:lipid transporter activity"/>
    <property type="evidence" value="ECO:0007669"/>
    <property type="project" value="TreeGrafter"/>
</dbReference>
<dbReference type="EMBL" id="MLAK01000788">
    <property type="protein sequence ID" value="OHT04578.1"/>
    <property type="molecule type" value="Genomic_DNA"/>
</dbReference>
<evidence type="ECO:0000256" key="1">
    <source>
        <dbReference type="ARBA" id="ARBA00022448"/>
    </source>
</evidence>
<dbReference type="PANTHER" id="PTHR19229">
    <property type="entry name" value="ATP-BINDING CASSETTE TRANSPORTER SUBFAMILY A ABCA"/>
    <property type="match status" value="1"/>
</dbReference>
<dbReference type="PANTHER" id="PTHR19229:SF36">
    <property type="entry name" value="ATP-BINDING CASSETTE SUB-FAMILY A MEMBER 2"/>
    <property type="match status" value="1"/>
</dbReference>
<feature type="region of interest" description="Disordered" evidence="3">
    <location>
        <begin position="142"/>
        <end position="164"/>
    </location>
</feature>
<keyword evidence="2" id="KW-0677">Repeat</keyword>
<feature type="compositionally biased region" description="Basic and acidic residues" evidence="3">
    <location>
        <begin position="149"/>
        <end position="160"/>
    </location>
</feature>
<protein>
    <submittedName>
        <fullName evidence="4">ABC transporter</fullName>
    </submittedName>
</protein>
<dbReference type="GeneID" id="94840546"/>
<accession>A0A1J4K0U7</accession>
<dbReference type="OrthoDB" id="10063638at2759"/>
<sequence length="223" mass="24798">MIMENKGTKTFMLCTHLLSEAENLCDMISIMVKGNVYTVGSPQYLANKFGTEYKIDVMLDDESEECSLKCDTFFSTKLPIAEMSIKRPKARIYSIPANEIELHELFTIMQEGADDNTNSGFSYYTCSSSSLERVFMEIVKMSENNENQQTERDEKEKDSSEGVYESIQNSAALRNSQLSSASIGKASNIRDTVGIEDNIDDSNSYSSSSSSSSAEGVYRSNLA</sequence>
<keyword evidence="5" id="KW-1185">Reference proteome</keyword>
<dbReference type="AlphaFoldDB" id="A0A1J4K0U7"/>
<dbReference type="Proteomes" id="UP000179807">
    <property type="component" value="Unassembled WGS sequence"/>
</dbReference>
<feature type="region of interest" description="Disordered" evidence="3">
    <location>
        <begin position="176"/>
        <end position="223"/>
    </location>
</feature>
<proteinExistence type="predicted"/>
<dbReference type="InterPro" id="IPR026082">
    <property type="entry name" value="ABCA"/>
</dbReference>
<comment type="caution">
    <text evidence="4">The sequence shown here is derived from an EMBL/GenBank/DDBJ whole genome shotgun (WGS) entry which is preliminary data.</text>
</comment>
<dbReference type="VEuPathDB" id="TrichDB:TRFO_27902"/>
<dbReference type="InterPro" id="IPR027417">
    <property type="entry name" value="P-loop_NTPase"/>
</dbReference>
<feature type="compositionally biased region" description="Low complexity" evidence="3">
    <location>
        <begin position="202"/>
        <end position="213"/>
    </location>
</feature>
<evidence type="ECO:0000313" key="5">
    <source>
        <dbReference type="Proteomes" id="UP000179807"/>
    </source>
</evidence>
<dbReference type="GO" id="GO:0016020">
    <property type="term" value="C:membrane"/>
    <property type="evidence" value="ECO:0007669"/>
    <property type="project" value="InterPro"/>
</dbReference>
<organism evidence="4 5">
    <name type="scientific">Tritrichomonas foetus</name>
    <dbReference type="NCBI Taxonomy" id="1144522"/>
    <lineage>
        <taxon>Eukaryota</taxon>
        <taxon>Metamonada</taxon>
        <taxon>Parabasalia</taxon>
        <taxon>Tritrichomonadida</taxon>
        <taxon>Tritrichomonadidae</taxon>
        <taxon>Tritrichomonas</taxon>
    </lineage>
</organism>
<evidence type="ECO:0000313" key="4">
    <source>
        <dbReference type="EMBL" id="OHT04578.1"/>
    </source>
</evidence>
<dbReference type="RefSeq" id="XP_068357714.1">
    <property type="nucleotide sequence ID" value="XM_068505842.1"/>
</dbReference>
<evidence type="ECO:0000256" key="2">
    <source>
        <dbReference type="ARBA" id="ARBA00022737"/>
    </source>
</evidence>
<dbReference type="GO" id="GO:0140359">
    <property type="term" value="F:ABC-type transporter activity"/>
    <property type="evidence" value="ECO:0007669"/>
    <property type="project" value="InterPro"/>
</dbReference>
<evidence type="ECO:0000256" key="3">
    <source>
        <dbReference type="SAM" id="MobiDB-lite"/>
    </source>
</evidence>